<name>A0ACC0B775_CATRO</name>
<organism evidence="1 2">
    <name type="scientific">Catharanthus roseus</name>
    <name type="common">Madagascar periwinkle</name>
    <name type="synonym">Vinca rosea</name>
    <dbReference type="NCBI Taxonomy" id="4058"/>
    <lineage>
        <taxon>Eukaryota</taxon>
        <taxon>Viridiplantae</taxon>
        <taxon>Streptophyta</taxon>
        <taxon>Embryophyta</taxon>
        <taxon>Tracheophyta</taxon>
        <taxon>Spermatophyta</taxon>
        <taxon>Magnoliopsida</taxon>
        <taxon>eudicotyledons</taxon>
        <taxon>Gunneridae</taxon>
        <taxon>Pentapetalae</taxon>
        <taxon>asterids</taxon>
        <taxon>lamiids</taxon>
        <taxon>Gentianales</taxon>
        <taxon>Apocynaceae</taxon>
        <taxon>Rauvolfioideae</taxon>
        <taxon>Vinceae</taxon>
        <taxon>Catharanthinae</taxon>
        <taxon>Catharanthus</taxon>
    </lineage>
</organism>
<accession>A0ACC0B775</accession>
<proteinExistence type="predicted"/>
<reference evidence="2" key="1">
    <citation type="journal article" date="2023" name="Nat. Plants">
        <title>Single-cell RNA sequencing provides a high-resolution roadmap for understanding the multicellular compartmentation of specialized metabolism.</title>
        <authorList>
            <person name="Sun S."/>
            <person name="Shen X."/>
            <person name="Li Y."/>
            <person name="Li Y."/>
            <person name="Wang S."/>
            <person name="Li R."/>
            <person name="Zhang H."/>
            <person name="Shen G."/>
            <person name="Guo B."/>
            <person name="Wei J."/>
            <person name="Xu J."/>
            <person name="St-Pierre B."/>
            <person name="Chen S."/>
            <person name="Sun C."/>
        </authorList>
    </citation>
    <scope>NUCLEOTIDE SEQUENCE [LARGE SCALE GENOMIC DNA]</scope>
</reference>
<dbReference type="EMBL" id="CM044704">
    <property type="protein sequence ID" value="KAI5668495.1"/>
    <property type="molecule type" value="Genomic_DNA"/>
</dbReference>
<sequence length="124" mass="13289">MSTPLVTLSSPMITAPMTTPPMTMVTSTPLATLTQFSQLPYSSQVPMTTTTFTPPSFSTSATSTSSMPVLSSSTPRPVRPVVDAGPLITPHYKRSDMDFLGEMASASYKNMITRSEMIGIIMFG</sequence>
<evidence type="ECO:0000313" key="2">
    <source>
        <dbReference type="Proteomes" id="UP001060085"/>
    </source>
</evidence>
<evidence type="ECO:0000313" key="1">
    <source>
        <dbReference type="EMBL" id="KAI5668495.1"/>
    </source>
</evidence>
<keyword evidence="2" id="KW-1185">Reference proteome</keyword>
<protein>
    <submittedName>
        <fullName evidence="1">Uncharacterized protein</fullName>
    </submittedName>
</protein>
<dbReference type="Proteomes" id="UP001060085">
    <property type="component" value="Linkage Group LG04"/>
</dbReference>
<gene>
    <name evidence="1" type="ORF">M9H77_18348</name>
</gene>
<comment type="caution">
    <text evidence="1">The sequence shown here is derived from an EMBL/GenBank/DDBJ whole genome shotgun (WGS) entry which is preliminary data.</text>
</comment>